<name>W7YA56_9BACT</name>
<dbReference type="eggNOG" id="ENOG5033AAP">
    <property type="taxonomic scope" value="Bacteria"/>
</dbReference>
<feature type="compositionally biased region" description="Basic and acidic residues" evidence="1">
    <location>
        <begin position="79"/>
        <end position="89"/>
    </location>
</feature>
<comment type="caution">
    <text evidence="3">The sequence shown here is derived from an EMBL/GenBank/DDBJ whole genome shotgun (WGS) entry which is preliminary data.</text>
</comment>
<evidence type="ECO:0000256" key="1">
    <source>
        <dbReference type="SAM" id="MobiDB-lite"/>
    </source>
</evidence>
<sequence>MKQLIFSLIAILAISFSVEAQRPQKGKMGTPEEMAQKQTERMKESLNLSDEQEAKVKSINLEFAEKQQELVNSSSGDRTAMRESMKTIREDKKAALKKVLTDEQYKKMETQEKETGERRGQRRN</sequence>
<dbReference type="EMBL" id="BAMD01000045">
    <property type="protein sequence ID" value="GAF04443.1"/>
    <property type="molecule type" value="Genomic_DNA"/>
</dbReference>
<proteinExistence type="predicted"/>
<evidence type="ECO:0000256" key="2">
    <source>
        <dbReference type="SAM" id="SignalP"/>
    </source>
</evidence>
<gene>
    <name evidence="3" type="ORF">JCM21142_83149</name>
</gene>
<feature type="region of interest" description="Disordered" evidence="1">
    <location>
        <begin position="102"/>
        <end position="124"/>
    </location>
</feature>
<organism evidence="3 4">
    <name type="scientific">Saccharicrinis fermentans DSM 9555 = JCM 21142</name>
    <dbReference type="NCBI Taxonomy" id="869213"/>
    <lineage>
        <taxon>Bacteria</taxon>
        <taxon>Pseudomonadati</taxon>
        <taxon>Bacteroidota</taxon>
        <taxon>Bacteroidia</taxon>
        <taxon>Marinilabiliales</taxon>
        <taxon>Marinilabiliaceae</taxon>
        <taxon>Saccharicrinis</taxon>
    </lineage>
</organism>
<evidence type="ECO:0008006" key="5">
    <source>
        <dbReference type="Google" id="ProtNLM"/>
    </source>
</evidence>
<feature type="region of interest" description="Disordered" evidence="1">
    <location>
        <begin position="21"/>
        <end position="51"/>
    </location>
</feature>
<dbReference type="AlphaFoldDB" id="W7YA56"/>
<dbReference type="Gene3D" id="1.20.120.1490">
    <property type="match status" value="1"/>
</dbReference>
<reference evidence="3 4" key="1">
    <citation type="journal article" date="2014" name="Genome Announc.">
        <title>Draft Genome Sequence of Cytophaga fermentans JCM 21142T, a Facultative Anaerobe Isolated from Marine Mud.</title>
        <authorList>
            <person name="Starns D."/>
            <person name="Oshima K."/>
            <person name="Suda W."/>
            <person name="Iino T."/>
            <person name="Yuki M."/>
            <person name="Inoue J."/>
            <person name="Kitamura K."/>
            <person name="Iida T."/>
            <person name="Darby A."/>
            <person name="Hattori M."/>
            <person name="Ohkuma M."/>
        </authorList>
    </citation>
    <scope>NUCLEOTIDE SEQUENCE [LARGE SCALE GENOMIC DNA]</scope>
    <source>
        <strain evidence="3 4">JCM 21142</strain>
    </source>
</reference>
<dbReference type="Proteomes" id="UP000019402">
    <property type="component" value="Unassembled WGS sequence"/>
</dbReference>
<feature type="chain" id="PRO_5004904049" description="DUF4890 domain-containing protein" evidence="2">
    <location>
        <begin position="21"/>
        <end position="124"/>
    </location>
</feature>
<keyword evidence="2" id="KW-0732">Signal</keyword>
<dbReference type="RefSeq" id="WP_027473159.1">
    <property type="nucleotide sequence ID" value="NZ_BAMD01000045.1"/>
</dbReference>
<evidence type="ECO:0000313" key="3">
    <source>
        <dbReference type="EMBL" id="GAF04443.1"/>
    </source>
</evidence>
<protein>
    <recommendedName>
        <fullName evidence="5">DUF4890 domain-containing protein</fullName>
    </recommendedName>
</protein>
<evidence type="ECO:0000313" key="4">
    <source>
        <dbReference type="Proteomes" id="UP000019402"/>
    </source>
</evidence>
<feature type="region of interest" description="Disordered" evidence="1">
    <location>
        <begin position="69"/>
        <end position="89"/>
    </location>
</feature>
<feature type="signal peptide" evidence="2">
    <location>
        <begin position="1"/>
        <end position="20"/>
    </location>
</feature>
<feature type="compositionally biased region" description="Basic and acidic residues" evidence="1">
    <location>
        <begin position="34"/>
        <end position="44"/>
    </location>
</feature>
<dbReference type="STRING" id="869213.GCA_000517085_03820"/>
<accession>W7YA56</accession>
<dbReference type="OrthoDB" id="1123214at2"/>
<keyword evidence="4" id="KW-1185">Reference proteome</keyword>